<evidence type="ECO:0000313" key="4">
    <source>
        <dbReference type="Proteomes" id="UP000060487"/>
    </source>
</evidence>
<comment type="similarity">
    <text evidence="1 2">Belongs to the Iojap/RsfS family.</text>
</comment>
<gene>
    <name evidence="2 3" type="primary">rsfS</name>
    <name evidence="3" type="ORF">ASN18_2160</name>
</gene>
<evidence type="ECO:0000256" key="1">
    <source>
        <dbReference type="ARBA" id="ARBA00010574"/>
    </source>
</evidence>
<dbReference type="Gene3D" id="3.30.460.10">
    <property type="entry name" value="Beta Polymerase, domain 2"/>
    <property type="match status" value="1"/>
</dbReference>
<comment type="function">
    <text evidence="2">Functions as a ribosomal silencing factor. Interacts with ribosomal protein uL14 (rplN), blocking formation of intersubunit bridge B8. Prevents association of the 30S and 50S ribosomal subunits and the formation of functional ribosomes, thus repressing translation.</text>
</comment>
<name>A0ABR5SFV4_9BACT</name>
<dbReference type="RefSeq" id="WP_085052762.1">
    <property type="nucleotide sequence ID" value="NZ_LNQR01000076.1"/>
</dbReference>
<dbReference type="Proteomes" id="UP000060487">
    <property type="component" value="Unassembled WGS sequence"/>
</dbReference>
<sequence>MQNIPEKAEIIIKALQAKMARDIITLEMFEVMAAADYMIICTGENPPQIRALAENVELKLREFGRRPMSIQGLSNAKWVLLDYGDVLVNIFDDEYRRYYELEKLWLDAPRRIEPDDTHSGKQYKEFNYV</sequence>
<proteinExistence type="inferred from homology"/>
<accession>A0ABR5SFV4</accession>
<comment type="subcellular location">
    <subcellularLocation>
        <location evidence="2">Cytoplasm</location>
    </subcellularLocation>
</comment>
<keyword evidence="2" id="KW-0810">Translation regulation</keyword>
<dbReference type="NCBIfam" id="TIGR00090">
    <property type="entry name" value="rsfS_iojap_ybeB"/>
    <property type="match status" value="1"/>
</dbReference>
<evidence type="ECO:0000313" key="3">
    <source>
        <dbReference type="EMBL" id="KWT83472.1"/>
    </source>
</evidence>
<organism evidence="3 4">
    <name type="scientific">Candidatus Magnetominusculus xianensis</name>
    <dbReference type="NCBI Taxonomy" id="1748249"/>
    <lineage>
        <taxon>Bacteria</taxon>
        <taxon>Pseudomonadati</taxon>
        <taxon>Nitrospirota</taxon>
        <taxon>Nitrospiria</taxon>
        <taxon>Nitrospirales</taxon>
        <taxon>Nitrospiraceae</taxon>
        <taxon>Candidatus Magnetominusculus</taxon>
    </lineage>
</organism>
<dbReference type="Pfam" id="PF02410">
    <property type="entry name" value="RsfS"/>
    <property type="match status" value="1"/>
</dbReference>
<comment type="caution">
    <text evidence="3">The sequence shown here is derived from an EMBL/GenBank/DDBJ whole genome shotgun (WGS) entry which is preliminary data.</text>
</comment>
<dbReference type="PANTHER" id="PTHR21043:SF0">
    <property type="entry name" value="MITOCHONDRIAL ASSEMBLY OF RIBOSOMAL LARGE SUBUNIT PROTEIN 1"/>
    <property type="match status" value="1"/>
</dbReference>
<dbReference type="EMBL" id="LNQR01000076">
    <property type="protein sequence ID" value="KWT83472.1"/>
    <property type="molecule type" value="Genomic_DNA"/>
</dbReference>
<keyword evidence="2" id="KW-0963">Cytoplasm</keyword>
<dbReference type="InterPro" id="IPR043519">
    <property type="entry name" value="NT_sf"/>
</dbReference>
<evidence type="ECO:0000256" key="2">
    <source>
        <dbReference type="HAMAP-Rule" id="MF_01477"/>
    </source>
</evidence>
<comment type="subunit">
    <text evidence="2">Interacts with ribosomal protein uL14 (rplN).</text>
</comment>
<protein>
    <recommendedName>
        <fullName evidence="2">Ribosomal silencing factor RsfS</fullName>
    </recommendedName>
</protein>
<dbReference type="PANTHER" id="PTHR21043">
    <property type="entry name" value="IOJAP SUPERFAMILY ORTHOLOG"/>
    <property type="match status" value="1"/>
</dbReference>
<keyword evidence="4" id="KW-1185">Reference proteome</keyword>
<dbReference type="InterPro" id="IPR004394">
    <property type="entry name" value="Iojap/RsfS/C7orf30"/>
</dbReference>
<keyword evidence="2" id="KW-0678">Repressor</keyword>
<dbReference type="SUPFAM" id="SSF81301">
    <property type="entry name" value="Nucleotidyltransferase"/>
    <property type="match status" value="1"/>
</dbReference>
<reference evidence="3 4" key="1">
    <citation type="submission" date="2015-11" db="EMBL/GenBank/DDBJ databases">
        <authorList>
            <person name="Lin W."/>
        </authorList>
    </citation>
    <scope>NUCLEOTIDE SEQUENCE [LARGE SCALE GENOMIC DNA]</scope>
    <source>
        <strain evidence="3 4">HCH-1</strain>
    </source>
</reference>
<dbReference type="HAMAP" id="MF_01477">
    <property type="entry name" value="Iojap_RsfS"/>
    <property type="match status" value="1"/>
</dbReference>